<dbReference type="PANTHER" id="PTHR31218">
    <property type="entry name" value="WAT1-RELATED PROTEIN"/>
    <property type="match status" value="1"/>
</dbReference>
<evidence type="ECO:0000313" key="8">
    <source>
        <dbReference type="EMBL" id="KAF4354182.1"/>
    </source>
</evidence>
<name>A0A7J6E763_CANSA</name>
<feature type="transmembrane region" description="Helical" evidence="6">
    <location>
        <begin position="201"/>
        <end position="221"/>
    </location>
</feature>
<feature type="transmembrane region" description="Helical" evidence="6">
    <location>
        <begin position="323"/>
        <end position="342"/>
    </location>
</feature>
<feature type="transmembrane region" description="Helical" evidence="6">
    <location>
        <begin position="156"/>
        <end position="176"/>
    </location>
</feature>
<feature type="transmembrane region" description="Helical" evidence="6">
    <location>
        <begin position="297"/>
        <end position="317"/>
    </location>
</feature>
<feature type="transmembrane region" description="Helical" evidence="6">
    <location>
        <begin position="233"/>
        <end position="254"/>
    </location>
</feature>
<dbReference type="Proteomes" id="UP000525078">
    <property type="component" value="Unassembled WGS sequence"/>
</dbReference>
<dbReference type="GO" id="GO:0022857">
    <property type="term" value="F:transmembrane transporter activity"/>
    <property type="evidence" value="ECO:0007669"/>
    <property type="project" value="InterPro"/>
</dbReference>
<evidence type="ECO:0000256" key="1">
    <source>
        <dbReference type="ARBA" id="ARBA00004141"/>
    </source>
</evidence>
<feature type="domain" description="EamA" evidence="7">
    <location>
        <begin position="44"/>
        <end position="173"/>
    </location>
</feature>
<feature type="transmembrane region" description="Helical" evidence="6">
    <location>
        <begin position="122"/>
        <end position="144"/>
    </location>
</feature>
<dbReference type="EMBL" id="JAATIP010000284">
    <property type="protein sequence ID" value="KAF4354182.1"/>
    <property type="molecule type" value="Genomic_DNA"/>
</dbReference>
<feature type="transmembrane region" description="Helical" evidence="6">
    <location>
        <begin position="95"/>
        <end position="116"/>
    </location>
</feature>
<keyword evidence="5 6" id="KW-0472">Membrane</keyword>
<evidence type="ECO:0000256" key="5">
    <source>
        <dbReference type="ARBA" id="ARBA00023136"/>
    </source>
</evidence>
<dbReference type="SUPFAM" id="SSF103481">
    <property type="entry name" value="Multidrug resistance efflux transporter EmrE"/>
    <property type="match status" value="2"/>
</dbReference>
<proteinExistence type="inferred from homology"/>
<dbReference type="InterPro" id="IPR030184">
    <property type="entry name" value="WAT1-related"/>
</dbReference>
<feature type="transmembrane region" description="Helical" evidence="6">
    <location>
        <begin position="269"/>
        <end position="290"/>
    </location>
</feature>
<dbReference type="InterPro" id="IPR000620">
    <property type="entry name" value="EamA_dom"/>
</dbReference>
<evidence type="ECO:0000313" key="9">
    <source>
        <dbReference type="Proteomes" id="UP000525078"/>
    </source>
</evidence>
<evidence type="ECO:0000256" key="6">
    <source>
        <dbReference type="RuleBase" id="RU363077"/>
    </source>
</evidence>
<gene>
    <name evidence="8" type="ORF">F8388_004194</name>
</gene>
<evidence type="ECO:0000256" key="4">
    <source>
        <dbReference type="ARBA" id="ARBA00022989"/>
    </source>
</evidence>
<reference evidence="8 9" key="1">
    <citation type="journal article" date="2020" name="bioRxiv">
        <title>Sequence and annotation of 42 cannabis genomes reveals extensive copy number variation in cannabinoid synthesis and pathogen resistance genes.</title>
        <authorList>
            <person name="Mckernan K.J."/>
            <person name="Helbert Y."/>
            <person name="Kane L.T."/>
            <person name="Ebling H."/>
            <person name="Zhang L."/>
            <person name="Liu B."/>
            <person name="Eaton Z."/>
            <person name="Mclaughlin S."/>
            <person name="Kingan S."/>
            <person name="Baybayan P."/>
            <person name="Concepcion G."/>
            <person name="Jordan M."/>
            <person name="Riva A."/>
            <person name="Barbazuk W."/>
            <person name="Harkins T."/>
        </authorList>
    </citation>
    <scope>NUCLEOTIDE SEQUENCE [LARGE SCALE GENOMIC DNA]</scope>
    <source>
        <strain evidence="9">cv. Jamaican Lion 4</strain>
        <tissue evidence="8">Leaf</tissue>
    </source>
</reference>
<dbReference type="AlphaFoldDB" id="A0A7J6E763"/>
<feature type="transmembrane region" description="Helical" evidence="6">
    <location>
        <begin position="63"/>
        <end position="83"/>
    </location>
</feature>
<comment type="similarity">
    <text evidence="2 6">Belongs to the drug/metabolite transporter (DMT) superfamily. Plant drug/metabolite exporter (P-DME) (TC 2.A.7.4) family.</text>
</comment>
<feature type="transmembrane region" description="Helical" evidence="6">
    <location>
        <begin position="35"/>
        <end position="51"/>
    </location>
</feature>
<dbReference type="Pfam" id="PF00892">
    <property type="entry name" value="EamA"/>
    <property type="match status" value="2"/>
</dbReference>
<dbReference type="GO" id="GO:0016020">
    <property type="term" value="C:membrane"/>
    <property type="evidence" value="ECO:0007669"/>
    <property type="project" value="UniProtKB-SubCell"/>
</dbReference>
<dbReference type="InterPro" id="IPR037185">
    <property type="entry name" value="EmrE-like"/>
</dbReference>
<evidence type="ECO:0000259" key="7">
    <source>
        <dbReference type="Pfam" id="PF00892"/>
    </source>
</evidence>
<keyword evidence="4 6" id="KW-1133">Transmembrane helix</keyword>
<protein>
    <recommendedName>
        <fullName evidence="6">WAT1-related protein</fullName>
    </recommendedName>
</protein>
<keyword evidence="3 6" id="KW-0812">Transmembrane</keyword>
<evidence type="ECO:0000256" key="3">
    <source>
        <dbReference type="ARBA" id="ARBA00022692"/>
    </source>
</evidence>
<sequence length="387" mass="43657">MIKLMGEMNINNNKNKKKLLLGNYSNIWKKLKPQVLMISTQLGYTFLYFITEASFNNGMNPHVYITYRHIVAALFIFPFAFFLERKQRPKLTFPLFVEIFILSLLGVGLTLNTYFASLKYTSPTFVASMVNTIASLTFIIAVVLRLEIINLRNSRGIAKVLGTLISLGGVMTMTLYKGPIVRNVWPPLIKIQGSNGSHEHWLKGSLLTVSSCITWSIWYIMQAYTLKRYPAQLSLTTWMSFIGGAQSAVFTVFVQHSPSAWTIGFDIDLWSILYGGVVCSGLIIFIQLWCTEQKGPVFVTMFNPVGTILVAILAYFVLGERLYTGSILGALIVIVGLYMLLWGKDGDEKVEMIISEEEEEEEPNHIDHYNINAPKIKDNNGLHVVEP</sequence>
<feature type="domain" description="EamA" evidence="7">
    <location>
        <begin position="203"/>
        <end position="341"/>
    </location>
</feature>
<comment type="caution">
    <text evidence="8">The sequence shown here is derived from an EMBL/GenBank/DDBJ whole genome shotgun (WGS) entry which is preliminary data.</text>
</comment>
<comment type="subcellular location">
    <subcellularLocation>
        <location evidence="1 6">Membrane</location>
        <topology evidence="1 6">Multi-pass membrane protein</topology>
    </subcellularLocation>
</comment>
<evidence type="ECO:0000256" key="2">
    <source>
        <dbReference type="ARBA" id="ARBA00007635"/>
    </source>
</evidence>
<organism evidence="8 9">
    <name type="scientific">Cannabis sativa</name>
    <name type="common">Hemp</name>
    <name type="synonym">Marijuana</name>
    <dbReference type="NCBI Taxonomy" id="3483"/>
    <lineage>
        <taxon>Eukaryota</taxon>
        <taxon>Viridiplantae</taxon>
        <taxon>Streptophyta</taxon>
        <taxon>Embryophyta</taxon>
        <taxon>Tracheophyta</taxon>
        <taxon>Spermatophyta</taxon>
        <taxon>Magnoliopsida</taxon>
        <taxon>eudicotyledons</taxon>
        <taxon>Gunneridae</taxon>
        <taxon>Pentapetalae</taxon>
        <taxon>rosids</taxon>
        <taxon>fabids</taxon>
        <taxon>Rosales</taxon>
        <taxon>Cannabaceae</taxon>
        <taxon>Cannabis</taxon>
    </lineage>
</organism>
<accession>A0A7J6E763</accession>